<evidence type="ECO:0000313" key="3">
    <source>
        <dbReference type="EMBL" id="EAT11984.1"/>
    </source>
</evidence>
<dbReference type="InterPro" id="IPR006311">
    <property type="entry name" value="TAT_signal"/>
</dbReference>
<dbReference type="InterPro" id="IPR018946">
    <property type="entry name" value="PhoD-like_MPP"/>
</dbReference>
<dbReference type="InterPro" id="IPR029052">
    <property type="entry name" value="Metallo-depent_PP-like"/>
</dbReference>
<accession>Q1N167</accession>
<reference evidence="3 4" key="1">
    <citation type="submission" date="2006-03" db="EMBL/GenBank/DDBJ databases">
        <authorList>
            <person name="Pinhassi J."/>
            <person name="Pedros-Alio C."/>
            <person name="Ferriera S."/>
            <person name="Johnson J."/>
            <person name="Kravitz S."/>
            <person name="Halpern A."/>
            <person name="Remington K."/>
            <person name="Beeson K."/>
            <person name="Tran B."/>
            <person name="Rogers Y.-H."/>
            <person name="Friedman R."/>
            <person name="Venter J.C."/>
        </authorList>
    </citation>
    <scope>NUCLEOTIDE SEQUENCE [LARGE SCALE GENOMIC DNA]</scope>
    <source>
        <strain evidence="3 4">RED65</strain>
    </source>
</reference>
<dbReference type="STRING" id="207949.RED65_11605"/>
<dbReference type="Pfam" id="PF16655">
    <property type="entry name" value="PhoD_N"/>
    <property type="match status" value="1"/>
</dbReference>
<gene>
    <name evidence="3" type="ORF">RED65_11605</name>
</gene>
<sequence length="588" mass="67063">MSMKMDRRKFLGVTAATLATPYVITSQKAQAGSFDFDPGTAGTALPDNSAIDEASARMIFDMSVTSGDPTASGVMLWTHINPQYFDASEDLIFQVCKDPQAQVIILQGTVGAENIGAHNDFTVKIDLDGQLDANQRYYYRFYYKGISSRIGRCKTLPLEDSYLEKLKIAVLTCQDYTNGYYGALNYVAQDDAVDFVVHLGDFIYETAGDPRFQSLPFADREIILPSGGIVAFDTNDYRHLYKTYRSDLNLQLAMEVHTWIITTDDHETANDAYWDYERDTLGAPDHPLTTELGNDAQALKQLKLDSQKAWVEYTPTRVAINENATHPHDYTRIYRNFKFGDLFELFMLDTRTYRSPHPCGENDIFSRYIPIGCNGMNDEGQTMMGETQFNWLKQGLKDSSTKWTVIGNQTYLGRLTASLLGQPLAYINVDAWDGYIKERDRLMEAVKEANLDNFVVLTGDLHTYISSYIKYDYGHLTNFWWPNIAGVEFMTPSISSANLFEMIGKQAQKTEHGEEILRILSEGAIRLNNPHIKYFNSSQNGYSTVEFNRDYCEWTAYSVDKNVNRENPDRRIVKQQRKETGWAWLEDQ</sequence>
<keyword evidence="4" id="KW-1185">Reference proteome</keyword>
<feature type="domain" description="Phospholipase D N-terminal" evidence="2">
    <location>
        <begin position="63"/>
        <end position="155"/>
    </location>
</feature>
<dbReference type="PANTHER" id="PTHR43606:SF2">
    <property type="entry name" value="ALKALINE PHOSPHATASE FAMILY PROTEIN (AFU_ORTHOLOGUE AFUA_5G03860)"/>
    <property type="match status" value="1"/>
</dbReference>
<evidence type="ECO:0000259" key="1">
    <source>
        <dbReference type="Pfam" id="PF09423"/>
    </source>
</evidence>
<dbReference type="CDD" id="cd07389">
    <property type="entry name" value="MPP_PhoD"/>
    <property type="match status" value="1"/>
</dbReference>
<organism evidence="3 4">
    <name type="scientific">Bermanella marisrubri</name>
    <dbReference type="NCBI Taxonomy" id="207949"/>
    <lineage>
        <taxon>Bacteria</taxon>
        <taxon>Pseudomonadati</taxon>
        <taxon>Pseudomonadota</taxon>
        <taxon>Gammaproteobacteria</taxon>
        <taxon>Oceanospirillales</taxon>
        <taxon>Oceanospirillaceae</taxon>
        <taxon>Bermanella</taxon>
    </lineage>
</organism>
<dbReference type="HOGENOM" id="CLU_015982_2_0_6"/>
<dbReference type="AlphaFoldDB" id="Q1N167"/>
<dbReference type="InterPro" id="IPR052900">
    <property type="entry name" value="Phospholipid_Metab_Enz"/>
</dbReference>
<name>Q1N167_9GAMM</name>
<dbReference type="EMBL" id="AAQH01000011">
    <property type="protein sequence ID" value="EAT11984.1"/>
    <property type="molecule type" value="Genomic_DNA"/>
</dbReference>
<dbReference type="RefSeq" id="WP_007017448.1">
    <property type="nucleotide sequence ID" value="NZ_CH724113.1"/>
</dbReference>
<feature type="domain" description="PhoD-like phosphatase metallophosphatase" evidence="1">
    <location>
        <begin position="169"/>
        <end position="552"/>
    </location>
</feature>
<dbReference type="InterPro" id="IPR032093">
    <property type="entry name" value="PhoD_N"/>
</dbReference>
<comment type="caution">
    <text evidence="3">The sequence shown here is derived from an EMBL/GenBank/DDBJ whole genome shotgun (WGS) entry which is preliminary data.</text>
</comment>
<dbReference type="Gene3D" id="2.60.40.380">
    <property type="entry name" value="Purple acid phosphatase-like, N-terminal"/>
    <property type="match status" value="1"/>
</dbReference>
<dbReference type="InterPro" id="IPR038607">
    <property type="entry name" value="PhoD-like_sf"/>
</dbReference>
<dbReference type="Gene3D" id="3.60.21.70">
    <property type="entry name" value="PhoD-like phosphatase"/>
    <property type="match status" value="1"/>
</dbReference>
<dbReference type="Pfam" id="PF09423">
    <property type="entry name" value="PhoD"/>
    <property type="match status" value="1"/>
</dbReference>
<protein>
    <submittedName>
        <fullName evidence="3">Phosphodiesterase/alkaline phosphatase D</fullName>
    </submittedName>
</protein>
<evidence type="ECO:0000313" key="4">
    <source>
        <dbReference type="Proteomes" id="UP000004263"/>
    </source>
</evidence>
<evidence type="ECO:0000259" key="2">
    <source>
        <dbReference type="Pfam" id="PF16655"/>
    </source>
</evidence>
<dbReference type="Proteomes" id="UP000004263">
    <property type="component" value="Unassembled WGS sequence"/>
</dbReference>
<dbReference type="PANTHER" id="PTHR43606">
    <property type="entry name" value="PHOSPHATASE, PUTATIVE (AFU_ORTHOLOGUE AFUA_6G08710)-RELATED"/>
    <property type="match status" value="1"/>
</dbReference>
<proteinExistence type="predicted"/>
<dbReference type="PROSITE" id="PS51318">
    <property type="entry name" value="TAT"/>
    <property type="match status" value="1"/>
</dbReference>
<dbReference type="SUPFAM" id="SSF56300">
    <property type="entry name" value="Metallo-dependent phosphatases"/>
    <property type="match status" value="1"/>
</dbReference>